<dbReference type="Proteomes" id="UP000254634">
    <property type="component" value="Unassembled WGS sequence"/>
</dbReference>
<dbReference type="STRING" id="1123307.GCA_000380065_00704"/>
<feature type="transmembrane region" description="Helical" evidence="1">
    <location>
        <begin position="20"/>
        <end position="38"/>
    </location>
</feature>
<sequence length="262" mass="29322">MRGQINLLKSEWLKLKTSTALRNTWLLVLIVVPIFSYLEGRQYLSLGLDASPATNPQLLAPIAPLDYLGLSATGLSTMVLTIFAGFIGGMEFQGHQLRTSLLTCNHRLQFFCGKVMTVSLTLLSLSFLSTYFSYIAMHLALGKEGLNPIFLNTAAWEHIFFRVLALSMIGILAFLLGFLARTMLLPLIFLVPQIYNLGDYLAQHTAFGNYLPVAATNFLLAEPYSFYRENHLKGLTILLIWLLTAALFAYVRFSRNDLGGHY</sequence>
<evidence type="ECO:0000256" key="1">
    <source>
        <dbReference type="SAM" id="Phobius"/>
    </source>
</evidence>
<feature type="transmembrane region" description="Helical" evidence="1">
    <location>
        <begin position="235"/>
        <end position="253"/>
    </location>
</feature>
<feature type="transmembrane region" description="Helical" evidence="1">
    <location>
        <begin position="67"/>
        <end position="90"/>
    </location>
</feature>
<evidence type="ECO:0000313" key="2">
    <source>
        <dbReference type="EMBL" id="SUN76420.1"/>
    </source>
</evidence>
<keyword evidence="1" id="KW-1133">Transmembrane helix</keyword>
<dbReference type="EMBL" id="UHFR01000005">
    <property type="protein sequence ID" value="SUN76420.1"/>
    <property type="molecule type" value="Genomic_DNA"/>
</dbReference>
<feature type="transmembrane region" description="Helical" evidence="1">
    <location>
        <begin position="111"/>
        <end position="139"/>
    </location>
</feature>
<gene>
    <name evidence="2" type="ORF">NCTC13765_00910</name>
</gene>
<name>A0A380L158_9STRE</name>
<organism evidence="2 3">
    <name type="scientific">Streptococcus massiliensis</name>
    <dbReference type="NCBI Taxonomy" id="313439"/>
    <lineage>
        <taxon>Bacteria</taxon>
        <taxon>Bacillati</taxon>
        <taxon>Bacillota</taxon>
        <taxon>Bacilli</taxon>
        <taxon>Lactobacillales</taxon>
        <taxon>Streptococcaceae</taxon>
        <taxon>Streptococcus</taxon>
    </lineage>
</organism>
<dbReference type="OrthoDB" id="3268827at2"/>
<dbReference type="AlphaFoldDB" id="A0A380L158"/>
<protein>
    <submittedName>
        <fullName evidence="2">Membrane protein</fullName>
    </submittedName>
</protein>
<dbReference type="RefSeq" id="WP_018371389.1">
    <property type="nucleotide sequence ID" value="NZ_UHFR01000005.1"/>
</dbReference>
<keyword evidence="1" id="KW-0812">Transmembrane</keyword>
<keyword evidence="3" id="KW-1185">Reference proteome</keyword>
<proteinExistence type="predicted"/>
<evidence type="ECO:0000313" key="3">
    <source>
        <dbReference type="Proteomes" id="UP000254634"/>
    </source>
</evidence>
<reference evidence="2" key="1">
    <citation type="submission" date="2018-06" db="EMBL/GenBank/DDBJ databases">
        <authorList>
            <consortium name="Pathogen Informatics"/>
            <person name="Doyle S."/>
        </authorList>
    </citation>
    <scope>NUCLEOTIDE SEQUENCE [LARGE SCALE GENOMIC DNA]</scope>
    <source>
        <strain evidence="2">NCTC13765</strain>
    </source>
</reference>
<feature type="transmembrane region" description="Helical" evidence="1">
    <location>
        <begin position="159"/>
        <end position="180"/>
    </location>
</feature>
<keyword evidence="1" id="KW-0472">Membrane</keyword>
<accession>A0A380L158</accession>